<evidence type="ECO:0000256" key="2">
    <source>
        <dbReference type="SAM" id="Phobius"/>
    </source>
</evidence>
<accession>A0A7T0PWI3</accession>
<organism evidence="3 4">
    <name type="scientific">Actinomyces respiraculi</name>
    <dbReference type="NCBI Taxonomy" id="2744574"/>
    <lineage>
        <taxon>Bacteria</taxon>
        <taxon>Bacillati</taxon>
        <taxon>Actinomycetota</taxon>
        <taxon>Actinomycetes</taxon>
        <taxon>Actinomycetales</taxon>
        <taxon>Actinomycetaceae</taxon>
        <taxon>Actinomyces</taxon>
    </lineage>
</organism>
<feature type="transmembrane region" description="Helical" evidence="2">
    <location>
        <begin position="261"/>
        <end position="282"/>
    </location>
</feature>
<feature type="transmembrane region" description="Helical" evidence="2">
    <location>
        <begin position="201"/>
        <end position="220"/>
    </location>
</feature>
<dbReference type="EMBL" id="CP063989">
    <property type="protein sequence ID" value="QPL06456.1"/>
    <property type="molecule type" value="Genomic_DNA"/>
</dbReference>
<name>A0A7T0PWI3_9ACTO</name>
<dbReference type="InterPro" id="IPR025576">
    <property type="entry name" value="YwiC"/>
</dbReference>
<feature type="region of interest" description="Disordered" evidence="1">
    <location>
        <begin position="1"/>
        <end position="27"/>
    </location>
</feature>
<feature type="transmembrane region" description="Helical" evidence="2">
    <location>
        <begin position="150"/>
        <end position="171"/>
    </location>
</feature>
<reference evidence="3 4" key="1">
    <citation type="submission" date="2020-11" db="EMBL/GenBank/DDBJ databases">
        <title>Actinomyces sp. ZJ750.</title>
        <authorList>
            <person name="Zhou J."/>
        </authorList>
    </citation>
    <scope>NUCLEOTIDE SEQUENCE [LARGE SCALE GENOMIC DNA]</scope>
    <source>
        <strain evidence="3 4">ZJ750</strain>
    </source>
</reference>
<keyword evidence="2" id="KW-0812">Transmembrane</keyword>
<keyword evidence="2" id="KW-1133">Transmembrane helix</keyword>
<dbReference type="KEGG" id="arep:ID810_00285"/>
<gene>
    <name evidence="3" type="ORF">ID810_00285</name>
</gene>
<feature type="transmembrane region" description="Helical" evidence="2">
    <location>
        <begin position="232"/>
        <end position="255"/>
    </location>
</feature>
<dbReference type="AlphaFoldDB" id="A0A7T0PWI3"/>
<feature type="transmembrane region" description="Helical" evidence="2">
    <location>
        <begin position="124"/>
        <end position="143"/>
    </location>
</feature>
<dbReference type="Pfam" id="PF14256">
    <property type="entry name" value="YwiC"/>
    <property type="match status" value="1"/>
</dbReference>
<sequence length="312" mass="34314">MLATGKPREEPRPRTAAEHVEAAKAKQERIRHQPGRKAWVPNQHGAWSMLALPPVVGWVVGGFSWVNLLFVPAWWSAYLTYWAWSQWLRTRSPRRRRLILVPLAVYTGMTGLLGLITLAAAPYLFGWALPLTPLFAVALWEVWQGRERSLLSGLSTTTAASLMAAVTYHLAVGGAGGLLGLTPTAGLPGASPNGELTGWPWMWLVTGLTAAYFCGTVPYIKSMIRERFNNRLLAGTVAWHTVVALATVWAASAGFLPRAHALLWVALAVRSFVLPSVQWQLVRTRHRGLRPGTMGVVEIVICVLFLLTVASW</sequence>
<keyword evidence="2" id="KW-0472">Membrane</keyword>
<protein>
    <submittedName>
        <fullName evidence="3">YwiC-like family protein</fullName>
    </submittedName>
</protein>
<feature type="transmembrane region" description="Helical" evidence="2">
    <location>
        <begin position="98"/>
        <end position="118"/>
    </location>
</feature>
<feature type="transmembrane region" description="Helical" evidence="2">
    <location>
        <begin position="55"/>
        <end position="77"/>
    </location>
</feature>
<keyword evidence="4" id="KW-1185">Reference proteome</keyword>
<evidence type="ECO:0000313" key="4">
    <source>
        <dbReference type="Proteomes" id="UP000594637"/>
    </source>
</evidence>
<evidence type="ECO:0000313" key="3">
    <source>
        <dbReference type="EMBL" id="QPL06456.1"/>
    </source>
</evidence>
<feature type="transmembrane region" description="Helical" evidence="2">
    <location>
        <begin position="294"/>
        <end position="311"/>
    </location>
</feature>
<dbReference type="Proteomes" id="UP000594637">
    <property type="component" value="Chromosome"/>
</dbReference>
<proteinExistence type="predicted"/>
<evidence type="ECO:0000256" key="1">
    <source>
        <dbReference type="SAM" id="MobiDB-lite"/>
    </source>
</evidence>